<dbReference type="GO" id="GO:0046872">
    <property type="term" value="F:metal ion binding"/>
    <property type="evidence" value="ECO:0007669"/>
    <property type="project" value="InterPro"/>
</dbReference>
<dbReference type="SUPFAM" id="SSF63411">
    <property type="entry name" value="LuxS/MPP-like metallohydrolase"/>
    <property type="match status" value="2"/>
</dbReference>
<gene>
    <name evidence="7" type="ORF">SAMN04488567_1883</name>
</gene>
<comment type="cofactor">
    <cofactor evidence="1">
        <name>Zn(2+)</name>
        <dbReference type="ChEBI" id="CHEBI:29105"/>
    </cofactor>
</comment>
<feature type="domain" description="Peptidase M16 C-terminal" evidence="6">
    <location>
        <begin position="167"/>
        <end position="339"/>
    </location>
</feature>
<organism evidence="7 8">
    <name type="scientific">Limimaricola pyoseonensis</name>
    <dbReference type="NCBI Taxonomy" id="521013"/>
    <lineage>
        <taxon>Bacteria</taxon>
        <taxon>Pseudomonadati</taxon>
        <taxon>Pseudomonadota</taxon>
        <taxon>Alphaproteobacteria</taxon>
        <taxon>Rhodobacterales</taxon>
        <taxon>Paracoccaceae</taxon>
        <taxon>Limimaricola</taxon>
    </lineage>
</organism>
<sequence length="421" mass="45878">MSVRLHTLPNGFRIATERMPGLQSASIGIWVLAGGRHETEEQNGIAHFLEHMAFKGTARRSALQIAEAIEDVGGYINAYTSREMTAYYARVLGQDVDLALDVISDILLNPVFSEEEIEVERGVILQEIGQALDTPDDIIFDWLQEEAYPGQPLGRTILGPAERVQRFSRADLAAFTQAHYGPGQLILSAAGDVDHDAIVAAAERLFGGLAPRVTAPVQPPARFLGGERRVIKPLEQVHFAMALEGPHYRDPSIYAAQLYAIALGGGMSSRLFQKIREDRGLCYTIFAQAGAYEDTGMTTIYAGTSAEEIGDLARLTMDEMRRAADDMSAAEVDRARAQLKAGMLMGLESPSNRCERLARMLAIWGRVPDVDETVEKIDAVTPEQVRDFAGRATAEAASAVALYGPAEKAPHLAELKERLAA</sequence>
<evidence type="ECO:0000256" key="4">
    <source>
        <dbReference type="RuleBase" id="RU004447"/>
    </source>
</evidence>
<evidence type="ECO:0000259" key="5">
    <source>
        <dbReference type="Pfam" id="PF00675"/>
    </source>
</evidence>
<keyword evidence="8" id="KW-1185">Reference proteome</keyword>
<dbReference type="RefSeq" id="WP_090111288.1">
    <property type="nucleotide sequence ID" value="NZ_FNAT01000002.1"/>
</dbReference>
<evidence type="ECO:0000313" key="7">
    <source>
        <dbReference type="EMBL" id="SDE49378.1"/>
    </source>
</evidence>
<evidence type="ECO:0000259" key="6">
    <source>
        <dbReference type="Pfam" id="PF05193"/>
    </source>
</evidence>
<dbReference type="PANTHER" id="PTHR11851">
    <property type="entry name" value="METALLOPROTEASE"/>
    <property type="match status" value="1"/>
</dbReference>
<name>A0A1G7DCJ9_9RHOB</name>
<dbReference type="GO" id="GO:0004222">
    <property type="term" value="F:metalloendopeptidase activity"/>
    <property type="evidence" value="ECO:0007669"/>
    <property type="project" value="InterPro"/>
</dbReference>
<comment type="similarity">
    <text evidence="2 4">Belongs to the peptidase M16 family.</text>
</comment>
<dbReference type="PROSITE" id="PS00143">
    <property type="entry name" value="INSULINASE"/>
    <property type="match status" value="1"/>
</dbReference>
<dbReference type="Gene3D" id="3.30.830.10">
    <property type="entry name" value="Metalloenzyme, LuxS/M16 peptidase-like"/>
    <property type="match status" value="2"/>
</dbReference>
<dbReference type="PANTHER" id="PTHR11851:SF49">
    <property type="entry name" value="MITOCHONDRIAL-PROCESSING PEPTIDASE SUBUNIT ALPHA"/>
    <property type="match status" value="1"/>
</dbReference>
<dbReference type="Proteomes" id="UP000198922">
    <property type="component" value="Unassembled WGS sequence"/>
</dbReference>
<proteinExistence type="inferred from homology"/>
<evidence type="ECO:0000256" key="1">
    <source>
        <dbReference type="ARBA" id="ARBA00001947"/>
    </source>
</evidence>
<dbReference type="InterPro" id="IPR001431">
    <property type="entry name" value="Pept_M16_Zn_BS"/>
</dbReference>
<dbReference type="Pfam" id="PF05193">
    <property type="entry name" value="Peptidase_M16_C"/>
    <property type="match status" value="1"/>
</dbReference>
<dbReference type="OrthoDB" id="9811314at2"/>
<reference evidence="8" key="1">
    <citation type="submission" date="2016-10" db="EMBL/GenBank/DDBJ databases">
        <authorList>
            <person name="Varghese N."/>
            <person name="Submissions S."/>
        </authorList>
    </citation>
    <scope>NUCLEOTIDE SEQUENCE [LARGE SCALE GENOMIC DNA]</scope>
    <source>
        <strain evidence="8">DSM 21424</strain>
    </source>
</reference>
<dbReference type="FunFam" id="3.30.830.10:FF:000008">
    <property type="entry name" value="Mitochondrial-processing peptidase subunit beta"/>
    <property type="match status" value="1"/>
</dbReference>
<dbReference type="InterPro" id="IPR007863">
    <property type="entry name" value="Peptidase_M16_C"/>
</dbReference>
<dbReference type="STRING" id="521013.SAMN04488567_1883"/>
<dbReference type="Pfam" id="PF00675">
    <property type="entry name" value="Peptidase_M16"/>
    <property type="match status" value="1"/>
</dbReference>
<protein>
    <submittedName>
        <fullName evidence="7">Predicted Zn-dependent peptidase</fullName>
    </submittedName>
</protein>
<feature type="domain" description="Peptidase M16 N-terminal" evidence="5">
    <location>
        <begin position="13"/>
        <end position="160"/>
    </location>
</feature>
<dbReference type="AlphaFoldDB" id="A0A1G7DCJ9"/>
<dbReference type="EMBL" id="FNAT01000002">
    <property type="protein sequence ID" value="SDE49378.1"/>
    <property type="molecule type" value="Genomic_DNA"/>
</dbReference>
<dbReference type="GO" id="GO:0006508">
    <property type="term" value="P:proteolysis"/>
    <property type="evidence" value="ECO:0007669"/>
    <property type="project" value="InterPro"/>
</dbReference>
<dbReference type="InterPro" id="IPR050361">
    <property type="entry name" value="MPP/UQCRC_Complex"/>
</dbReference>
<keyword evidence="3" id="KW-0482">Metalloprotease</keyword>
<dbReference type="InterPro" id="IPR011249">
    <property type="entry name" value="Metalloenz_LuxS/M16"/>
</dbReference>
<evidence type="ECO:0000256" key="3">
    <source>
        <dbReference type="ARBA" id="ARBA00023049"/>
    </source>
</evidence>
<keyword evidence="3" id="KW-0378">Hydrolase</keyword>
<keyword evidence="3" id="KW-0645">Protease</keyword>
<evidence type="ECO:0000313" key="8">
    <source>
        <dbReference type="Proteomes" id="UP000198922"/>
    </source>
</evidence>
<accession>A0A1G7DCJ9</accession>
<evidence type="ECO:0000256" key="2">
    <source>
        <dbReference type="ARBA" id="ARBA00007261"/>
    </source>
</evidence>
<dbReference type="InterPro" id="IPR011765">
    <property type="entry name" value="Pept_M16_N"/>
</dbReference>